<organism evidence="1">
    <name type="scientific">candidate division CPR1 bacterium ADurb.Bin160</name>
    <dbReference type="NCBI Taxonomy" id="1852826"/>
    <lineage>
        <taxon>Bacteria</taxon>
        <taxon>candidate division CPR1</taxon>
    </lineage>
</organism>
<gene>
    <name evidence="1" type="ORF">BWY04_00129</name>
</gene>
<dbReference type="EMBL" id="MWDB01000001">
    <property type="protein sequence ID" value="OQB42691.1"/>
    <property type="molecule type" value="Genomic_DNA"/>
</dbReference>
<dbReference type="AlphaFoldDB" id="A0A1V5ZRK0"/>
<sequence>MLIIHLLDKSQEVASVAQPMDTTFPLVSTTCGGDCCAELLPKSNVLKNHTNSNAIVTIANAHNVPKRYLFPCLWK</sequence>
<reference evidence="1" key="1">
    <citation type="submission" date="2017-02" db="EMBL/GenBank/DDBJ databases">
        <title>Delving into the versatile metabolic prowess of the omnipresent phylum Bacteroidetes.</title>
        <authorList>
            <person name="Nobu M.K."/>
            <person name="Mei R."/>
            <person name="Narihiro T."/>
            <person name="Kuroda K."/>
            <person name="Liu W.-T."/>
        </authorList>
    </citation>
    <scope>NUCLEOTIDE SEQUENCE</scope>
    <source>
        <strain evidence="1">ADurb.Bin160</strain>
    </source>
</reference>
<accession>A0A1V5ZRK0</accession>
<proteinExistence type="predicted"/>
<protein>
    <submittedName>
        <fullName evidence="1">Uncharacterized protein</fullName>
    </submittedName>
</protein>
<evidence type="ECO:0000313" key="1">
    <source>
        <dbReference type="EMBL" id="OQB42691.1"/>
    </source>
</evidence>
<comment type="caution">
    <text evidence="1">The sequence shown here is derived from an EMBL/GenBank/DDBJ whole genome shotgun (WGS) entry which is preliminary data.</text>
</comment>
<dbReference type="Proteomes" id="UP000485621">
    <property type="component" value="Unassembled WGS sequence"/>
</dbReference>
<name>A0A1V5ZRK0_9BACT</name>